<evidence type="ECO:0000313" key="3">
    <source>
        <dbReference type="Proteomes" id="UP001152799"/>
    </source>
</evidence>
<accession>A0A9N9MGL1</accession>
<dbReference type="AlphaFoldDB" id="A0A9N9MGL1"/>
<proteinExistence type="predicted"/>
<dbReference type="Proteomes" id="UP001152799">
    <property type="component" value="Chromosome 10"/>
</dbReference>
<evidence type="ECO:0000256" key="1">
    <source>
        <dbReference type="SAM" id="MobiDB-lite"/>
    </source>
</evidence>
<feature type="region of interest" description="Disordered" evidence="1">
    <location>
        <begin position="29"/>
        <end position="50"/>
    </location>
</feature>
<protein>
    <submittedName>
        <fullName evidence="2">Uncharacterized protein</fullName>
    </submittedName>
</protein>
<dbReference type="EMBL" id="OU892286">
    <property type="protein sequence ID" value="CAG9761377.1"/>
    <property type="molecule type" value="Genomic_DNA"/>
</dbReference>
<organism evidence="2 3">
    <name type="scientific">Ceutorhynchus assimilis</name>
    <name type="common">cabbage seed weevil</name>
    <dbReference type="NCBI Taxonomy" id="467358"/>
    <lineage>
        <taxon>Eukaryota</taxon>
        <taxon>Metazoa</taxon>
        <taxon>Ecdysozoa</taxon>
        <taxon>Arthropoda</taxon>
        <taxon>Hexapoda</taxon>
        <taxon>Insecta</taxon>
        <taxon>Pterygota</taxon>
        <taxon>Neoptera</taxon>
        <taxon>Endopterygota</taxon>
        <taxon>Coleoptera</taxon>
        <taxon>Polyphaga</taxon>
        <taxon>Cucujiformia</taxon>
        <taxon>Curculionidae</taxon>
        <taxon>Ceutorhynchinae</taxon>
        <taxon>Ceutorhynchus</taxon>
    </lineage>
</organism>
<evidence type="ECO:0000313" key="2">
    <source>
        <dbReference type="EMBL" id="CAG9761377.1"/>
    </source>
</evidence>
<keyword evidence="3" id="KW-1185">Reference proteome</keyword>
<dbReference type="OrthoDB" id="6782229at2759"/>
<sequence length="225" mass="25909">MAPMKRNDEKLKKPDFHVALFNRAKSFSGGNRASMTRSLPEKHRNSLSRSSREKYEDLLIFQLDQLKNVCSKTSRKHPEPNTQANYYMRSPYRNNFIGKAHGNICCSYPPKPRHDDVIQSVYNVVSVALEYGCANNVLEKRGNYYCFKSMRDEPAIPRRYCQNCCSVNQFGPPTNGHQPGIFYDCIHNLCQEKSECNYGDRAINNLGFHRYGTEFSRKPSNGSNM</sequence>
<gene>
    <name evidence="2" type="ORF">CEUTPL_LOCUS2082</name>
</gene>
<name>A0A9N9MGL1_9CUCU</name>
<feature type="compositionally biased region" description="Basic and acidic residues" evidence="1">
    <location>
        <begin position="39"/>
        <end position="50"/>
    </location>
</feature>
<reference evidence="2" key="1">
    <citation type="submission" date="2022-01" db="EMBL/GenBank/DDBJ databases">
        <authorList>
            <person name="King R."/>
        </authorList>
    </citation>
    <scope>NUCLEOTIDE SEQUENCE</scope>
</reference>